<dbReference type="Proteomes" id="UP000077428">
    <property type="component" value="Unassembled WGS sequence"/>
</dbReference>
<dbReference type="RefSeq" id="WP_042692345.1">
    <property type="nucleotide sequence ID" value="NZ_CABMAB010000007.1"/>
</dbReference>
<dbReference type="STRING" id="66851.MBORA_09840"/>
<accession>A0A166B6P9</accession>
<dbReference type="OrthoDB" id="81755at2157"/>
<dbReference type="SUPFAM" id="SSF55729">
    <property type="entry name" value="Acyl-CoA N-acyltransferases (Nat)"/>
    <property type="match status" value="1"/>
</dbReference>
<dbReference type="CDD" id="cd04301">
    <property type="entry name" value="NAT_SF"/>
    <property type="match status" value="1"/>
</dbReference>
<dbReference type="InterPro" id="IPR000182">
    <property type="entry name" value="GNAT_dom"/>
</dbReference>
<dbReference type="GO" id="GO:0016747">
    <property type="term" value="F:acyltransferase activity, transferring groups other than amino-acyl groups"/>
    <property type="evidence" value="ECO:0007669"/>
    <property type="project" value="InterPro"/>
</dbReference>
<protein>
    <recommendedName>
        <fullName evidence="1">N-acetyltransferase domain-containing protein</fullName>
    </recommendedName>
</protein>
<dbReference type="Gene3D" id="3.40.630.30">
    <property type="match status" value="1"/>
</dbReference>
<evidence type="ECO:0000313" key="3">
    <source>
        <dbReference type="Proteomes" id="UP000077428"/>
    </source>
</evidence>
<evidence type="ECO:0000259" key="1">
    <source>
        <dbReference type="Pfam" id="PF00583"/>
    </source>
</evidence>
<keyword evidence="3" id="KW-1185">Reference proteome</keyword>
<dbReference type="AlphaFoldDB" id="A0A166B6P9"/>
<sequence length="335" mass="39547">MNYLKRDDNTQRIFLTESALNVEDILKEKYDYIWDAINDENFILKSPECNLFKELLYDNKVVGFCSYDFSRQFMTVALNNIYILPNFRRKGIFYRELKKIIETHQKPSIVEPTHLIVEILIKYGFAQKINDNIVVSAIEFVIPGHNVITDCDYNDSEELSTHFYDLNMSASIHFLDLKNASIAYSSPLNYDIIHYNALENRAKIDEDYIKEIQKYFIENEEEILNLVQELEEGLPLKKYTLDEIIGEDDELSFYMETLLDDAHTNYAKLLKIKEQIRNEYEEEKLLDESLLIRLEYLLNDNKTPTITSHSETCPYCNMPTDNHDRFCHFCGLKLI</sequence>
<gene>
    <name evidence="2" type="ORF">MBORA_09840</name>
</gene>
<dbReference type="InterPro" id="IPR016181">
    <property type="entry name" value="Acyl_CoA_acyltransferase"/>
</dbReference>
<name>A0A166B6P9_METOA</name>
<dbReference type="EMBL" id="LWMU01000060">
    <property type="protein sequence ID" value="KZX12941.1"/>
    <property type="molecule type" value="Genomic_DNA"/>
</dbReference>
<proteinExistence type="predicted"/>
<evidence type="ECO:0000313" key="2">
    <source>
        <dbReference type="EMBL" id="KZX12941.1"/>
    </source>
</evidence>
<comment type="caution">
    <text evidence="2">The sequence shown here is derived from an EMBL/GenBank/DDBJ whole genome shotgun (WGS) entry which is preliminary data.</text>
</comment>
<dbReference type="Pfam" id="PF00583">
    <property type="entry name" value="Acetyltransf_1"/>
    <property type="match status" value="1"/>
</dbReference>
<reference evidence="3" key="1">
    <citation type="journal article" date="2016" name="Genome Announc.">
        <title>Draft Genome Sequences of Methanobrevibacter curvatus DSM11111, Methanobrevibacter cuticularis DSM11139, Methanobrevibacter filiformis DSM11501, and Methanobrevibacter oralis DSM7256.</title>
        <authorList>
            <person name="Poehlein A."/>
            <person name="Seedorf H."/>
        </authorList>
    </citation>
    <scope>NUCLEOTIDE SEQUENCE [LARGE SCALE GENOMIC DNA]</scope>
    <source>
        <strain evidence="3">DSM 7256 / JCM 30027 / ZR</strain>
    </source>
</reference>
<feature type="domain" description="N-acetyltransferase" evidence="1">
    <location>
        <begin position="22"/>
        <end position="103"/>
    </location>
</feature>
<dbReference type="PATRIC" id="fig|66851.6.peg.1081"/>
<organism evidence="2 3">
    <name type="scientific">Methanobrevibacter oralis</name>
    <dbReference type="NCBI Taxonomy" id="66851"/>
    <lineage>
        <taxon>Archaea</taxon>
        <taxon>Methanobacteriati</taxon>
        <taxon>Methanobacteriota</taxon>
        <taxon>Methanomada group</taxon>
        <taxon>Methanobacteria</taxon>
        <taxon>Methanobacteriales</taxon>
        <taxon>Methanobacteriaceae</taxon>
        <taxon>Methanobrevibacter</taxon>
    </lineage>
</organism>